<evidence type="ECO:0000313" key="1">
    <source>
        <dbReference type="EMBL" id="WGL95683.1"/>
    </source>
</evidence>
<sequence length="48" mass="5492">MTKKEIGATILSYNNHNNWAEENPVFLNAFNITTVGKNSNQDNHHNHI</sequence>
<proteinExistence type="predicted"/>
<dbReference type="Proteomes" id="UP001177592">
    <property type="component" value="Chromosome"/>
</dbReference>
<dbReference type="Proteomes" id="UP001177595">
    <property type="component" value="Chromosome"/>
</dbReference>
<protein>
    <submittedName>
        <fullName evidence="2">Uncharacterized protein</fullName>
    </submittedName>
</protein>
<organism evidence="2 5">
    <name type="scientific">Arsenophonus nasoniae</name>
    <name type="common">son-killer infecting Nasonia vitripennis</name>
    <dbReference type="NCBI Taxonomy" id="638"/>
    <lineage>
        <taxon>Bacteria</taxon>
        <taxon>Pseudomonadati</taxon>
        <taxon>Pseudomonadota</taxon>
        <taxon>Gammaproteobacteria</taxon>
        <taxon>Enterobacterales</taxon>
        <taxon>Morganellaceae</taxon>
        <taxon>Arsenophonus</taxon>
    </lineage>
</organism>
<dbReference type="AlphaFoldDB" id="A0AA95K6D6"/>
<gene>
    <name evidence="1" type="ORF">QE207_03470</name>
    <name evidence="2" type="ORF">QE210_16390</name>
    <name evidence="3" type="ORF">QE258_19225</name>
</gene>
<keyword evidence="4" id="KW-1185">Reference proteome</keyword>
<dbReference type="GeneID" id="96879138"/>
<reference evidence="2" key="1">
    <citation type="submission" date="2023-04" db="EMBL/GenBank/DDBJ databases">
        <title>Genome dynamics across the evolutionary transition to endosymbiosis.</title>
        <authorList>
            <person name="Siozios S."/>
            <person name="Nadal-Jimenez P."/>
            <person name="Azagi T."/>
            <person name="Sprong H."/>
            <person name="Frost C.L."/>
            <person name="Parratt S.R."/>
            <person name="Taylor G."/>
            <person name="Brettell L."/>
            <person name="Lew K.C."/>
            <person name="Croft L."/>
            <person name="King K.C."/>
            <person name="Brockhurst M.A."/>
            <person name="Hypsa V."/>
            <person name="Novakova E."/>
            <person name="Darby A.C."/>
            <person name="Hurst G.D.D."/>
        </authorList>
    </citation>
    <scope>NUCLEOTIDE SEQUENCE</scope>
    <source>
        <strain evidence="1">AIh</strain>
        <strain evidence="3">ANv_CAN</strain>
        <strain evidence="2">APv</strain>
    </source>
</reference>
<dbReference type="EMBL" id="CP123504">
    <property type="protein sequence ID" value="WGM01372.1"/>
    <property type="molecule type" value="Genomic_DNA"/>
</dbReference>
<evidence type="ECO:0000313" key="2">
    <source>
        <dbReference type="EMBL" id="WGM01372.1"/>
    </source>
</evidence>
<dbReference type="Proteomes" id="UP001177597">
    <property type="component" value="Chromosome"/>
</dbReference>
<evidence type="ECO:0000313" key="4">
    <source>
        <dbReference type="Proteomes" id="UP001177592"/>
    </source>
</evidence>
<dbReference type="EMBL" id="CP123498">
    <property type="protein sequence ID" value="WGL95683.1"/>
    <property type="molecule type" value="Genomic_DNA"/>
</dbReference>
<accession>A0AA95K6D6</accession>
<dbReference type="RefSeq" id="WP_167876711.1">
    <property type="nucleotide sequence ID" value="NZ_CP038613.1"/>
</dbReference>
<evidence type="ECO:0000313" key="5">
    <source>
        <dbReference type="Proteomes" id="UP001177595"/>
    </source>
</evidence>
<name>A0AA95K6D6_9GAMM</name>
<evidence type="ECO:0000313" key="3">
    <source>
        <dbReference type="EMBL" id="WGM05578.1"/>
    </source>
</evidence>
<dbReference type="EMBL" id="CP123523">
    <property type="protein sequence ID" value="WGM05578.1"/>
    <property type="molecule type" value="Genomic_DNA"/>
</dbReference>